<proteinExistence type="predicted"/>
<evidence type="ECO:0000313" key="1">
    <source>
        <dbReference type="EMBL" id="KEO55762.1"/>
    </source>
</evidence>
<dbReference type="EMBL" id="AUNC01000023">
    <property type="protein sequence ID" value="KEO55762.1"/>
    <property type="molecule type" value="Genomic_DNA"/>
</dbReference>
<dbReference type="Proteomes" id="UP000027463">
    <property type="component" value="Unassembled WGS sequence"/>
</dbReference>
<comment type="caution">
    <text evidence="1">The sequence shown here is derived from an EMBL/GenBank/DDBJ whole genome shotgun (WGS) entry which is preliminary data.</text>
</comment>
<keyword evidence="2" id="KW-1185">Reference proteome</keyword>
<sequence length="95" mass="11196">MGRRDLHMPVDNRLYSMGRDVRFYRVPRKEFVGFYLLRLQKILAELPTGFEYRTLNQNRSAPALSFLFSMSVGKLPATVLFPHFLFRTIDQTILI</sequence>
<evidence type="ECO:0000313" key="2">
    <source>
        <dbReference type="Proteomes" id="UP000027463"/>
    </source>
</evidence>
<organism evidence="1 2">
    <name type="scientific">Thalassospira permensis NBRC 106175</name>
    <dbReference type="NCBI Taxonomy" id="1353532"/>
    <lineage>
        <taxon>Bacteria</taxon>
        <taxon>Pseudomonadati</taxon>
        <taxon>Pseudomonadota</taxon>
        <taxon>Alphaproteobacteria</taxon>
        <taxon>Rhodospirillales</taxon>
        <taxon>Thalassospiraceae</taxon>
        <taxon>Thalassospira</taxon>
    </lineage>
</organism>
<accession>A0ABR4TNN9</accession>
<protein>
    <submittedName>
        <fullName evidence="1">Uncharacterized protein</fullName>
    </submittedName>
</protein>
<gene>
    <name evidence="1" type="ORF">SMB34_04945</name>
</gene>
<reference evidence="1 2" key="1">
    <citation type="submission" date="2013-07" db="EMBL/GenBank/DDBJ databases">
        <title>Thalassospira permensis NBRC 106175 Genome Sequencing.</title>
        <authorList>
            <person name="Lai Q."/>
            <person name="Shao Z."/>
        </authorList>
    </citation>
    <scope>NUCLEOTIDE SEQUENCE [LARGE SCALE GENOMIC DNA]</scope>
    <source>
        <strain evidence="1 2">NBRC 106175</strain>
    </source>
</reference>
<name>A0ABR4TNN9_9PROT</name>